<dbReference type="AlphaFoldDB" id="A0A9W8AY00"/>
<comment type="caution">
    <text evidence="2">The sequence shown here is derived from an EMBL/GenBank/DDBJ whole genome shotgun (WGS) entry which is preliminary data.</text>
</comment>
<keyword evidence="3" id="KW-1185">Reference proteome</keyword>
<gene>
    <name evidence="2" type="ORF">H4R34_005542</name>
</gene>
<reference evidence="2" key="1">
    <citation type="submission" date="2022-07" db="EMBL/GenBank/DDBJ databases">
        <title>Phylogenomic reconstructions and comparative analyses of Kickxellomycotina fungi.</title>
        <authorList>
            <person name="Reynolds N.K."/>
            <person name="Stajich J.E."/>
            <person name="Barry K."/>
            <person name="Grigoriev I.V."/>
            <person name="Crous P."/>
            <person name="Smith M.E."/>
        </authorList>
    </citation>
    <scope>NUCLEOTIDE SEQUENCE</scope>
    <source>
        <strain evidence="2">RSA 567</strain>
    </source>
</reference>
<evidence type="ECO:0000313" key="2">
    <source>
        <dbReference type="EMBL" id="KAJ1972042.1"/>
    </source>
</evidence>
<organism evidence="2 3">
    <name type="scientific">Dimargaris verticillata</name>
    <dbReference type="NCBI Taxonomy" id="2761393"/>
    <lineage>
        <taxon>Eukaryota</taxon>
        <taxon>Fungi</taxon>
        <taxon>Fungi incertae sedis</taxon>
        <taxon>Zoopagomycota</taxon>
        <taxon>Kickxellomycotina</taxon>
        <taxon>Dimargaritomycetes</taxon>
        <taxon>Dimargaritales</taxon>
        <taxon>Dimargaritaceae</taxon>
        <taxon>Dimargaris</taxon>
    </lineage>
</organism>
<proteinExistence type="predicted"/>
<feature type="region of interest" description="Disordered" evidence="1">
    <location>
        <begin position="103"/>
        <end position="126"/>
    </location>
</feature>
<name>A0A9W8AY00_9FUNG</name>
<accession>A0A9W8AY00</accession>
<protein>
    <submittedName>
        <fullName evidence="2">Uncharacterized protein</fullName>
    </submittedName>
</protein>
<evidence type="ECO:0000313" key="3">
    <source>
        <dbReference type="Proteomes" id="UP001151582"/>
    </source>
</evidence>
<dbReference type="Proteomes" id="UP001151582">
    <property type="component" value="Unassembled WGS sequence"/>
</dbReference>
<sequence>MPTSYLHIDIETFENDSPCASPGSSSFSSNHDSGYYYYTTTSPLRQASPTPSETFAHAQLPLKGTSPIDTVEHISYITSGQVPEFRDGFANFSSRVQFINLPNGDDHAASDAAASSGDDDIYTSDR</sequence>
<evidence type="ECO:0000256" key="1">
    <source>
        <dbReference type="SAM" id="MobiDB-lite"/>
    </source>
</evidence>
<dbReference type="EMBL" id="JANBQB010001169">
    <property type="protein sequence ID" value="KAJ1972042.1"/>
    <property type="molecule type" value="Genomic_DNA"/>
</dbReference>
<feature type="non-terminal residue" evidence="2">
    <location>
        <position position="1"/>
    </location>
</feature>
<feature type="compositionally biased region" description="Acidic residues" evidence="1">
    <location>
        <begin position="117"/>
        <end position="126"/>
    </location>
</feature>